<keyword evidence="2" id="KW-1133">Transmembrane helix</keyword>
<keyword evidence="2" id="KW-0472">Membrane</keyword>
<evidence type="ECO:0000313" key="4">
    <source>
        <dbReference type="Proteomes" id="UP001215280"/>
    </source>
</evidence>
<reference evidence="3" key="1">
    <citation type="submission" date="2023-03" db="EMBL/GenBank/DDBJ databases">
        <title>Massive genome expansion in bonnet fungi (Mycena s.s.) driven by repeated elements and novel gene families across ecological guilds.</title>
        <authorList>
            <consortium name="Lawrence Berkeley National Laboratory"/>
            <person name="Harder C.B."/>
            <person name="Miyauchi S."/>
            <person name="Viragh M."/>
            <person name="Kuo A."/>
            <person name="Thoen E."/>
            <person name="Andreopoulos B."/>
            <person name="Lu D."/>
            <person name="Skrede I."/>
            <person name="Drula E."/>
            <person name="Henrissat B."/>
            <person name="Morin E."/>
            <person name="Kohler A."/>
            <person name="Barry K."/>
            <person name="LaButti K."/>
            <person name="Morin E."/>
            <person name="Salamov A."/>
            <person name="Lipzen A."/>
            <person name="Mereny Z."/>
            <person name="Hegedus B."/>
            <person name="Baldrian P."/>
            <person name="Stursova M."/>
            <person name="Weitz H."/>
            <person name="Taylor A."/>
            <person name="Grigoriev I.V."/>
            <person name="Nagy L.G."/>
            <person name="Martin F."/>
            <person name="Kauserud H."/>
        </authorList>
    </citation>
    <scope>NUCLEOTIDE SEQUENCE</scope>
    <source>
        <strain evidence="3">CBHHK188m</strain>
    </source>
</reference>
<dbReference type="EMBL" id="JARJLG010000249">
    <property type="protein sequence ID" value="KAJ7723312.1"/>
    <property type="molecule type" value="Genomic_DNA"/>
</dbReference>
<evidence type="ECO:0000256" key="1">
    <source>
        <dbReference type="SAM" id="MobiDB-lite"/>
    </source>
</evidence>
<dbReference type="AlphaFoldDB" id="A0AAD7MMT0"/>
<feature type="compositionally biased region" description="Polar residues" evidence="1">
    <location>
        <begin position="535"/>
        <end position="546"/>
    </location>
</feature>
<organism evidence="3 4">
    <name type="scientific">Mycena maculata</name>
    <dbReference type="NCBI Taxonomy" id="230809"/>
    <lineage>
        <taxon>Eukaryota</taxon>
        <taxon>Fungi</taxon>
        <taxon>Dikarya</taxon>
        <taxon>Basidiomycota</taxon>
        <taxon>Agaricomycotina</taxon>
        <taxon>Agaricomycetes</taxon>
        <taxon>Agaricomycetidae</taxon>
        <taxon>Agaricales</taxon>
        <taxon>Marasmiineae</taxon>
        <taxon>Mycenaceae</taxon>
        <taxon>Mycena</taxon>
    </lineage>
</organism>
<feature type="compositionally biased region" description="Low complexity" evidence="1">
    <location>
        <begin position="547"/>
        <end position="572"/>
    </location>
</feature>
<protein>
    <recommendedName>
        <fullName evidence="5">Glycosyltransferase family 61 protein</fullName>
    </recommendedName>
</protein>
<dbReference type="InterPro" id="IPR007657">
    <property type="entry name" value="Glycosyltransferase_61"/>
</dbReference>
<dbReference type="GO" id="GO:0016757">
    <property type="term" value="F:glycosyltransferase activity"/>
    <property type="evidence" value="ECO:0007669"/>
    <property type="project" value="InterPro"/>
</dbReference>
<gene>
    <name evidence="3" type="ORF">DFH07DRAFT_856129</name>
</gene>
<keyword evidence="2" id="KW-0812">Transmembrane</keyword>
<accession>A0AAD7MMT0</accession>
<name>A0AAD7MMT0_9AGAR</name>
<keyword evidence="4" id="KW-1185">Reference proteome</keyword>
<comment type="caution">
    <text evidence="3">The sequence shown here is derived from an EMBL/GenBank/DDBJ whole genome shotgun (WGS) entry which is preliminary data.</text>
</comment>
<sequence length="697" mass="74063">MSAAYSPLPTQADSAYPPPRTQALLARLTPTAPPTRIRRLLLFLAVLALSSTLLVYLVFADSLSPRALSTSPYAGAEYAYAEGDSASPFFRDPHPALHTRLFLARAQAEIRARGLDTCGGQLSAPMVDGYVDAAVEYCKPLDTSPFPPPSITCFPVRAPGSRNSWWPYTQAFCASAHLSHTAGWGGDLANRGLFTAPCRLTEQGEALKVGMGSEVFLGTEFAVLEEGGAKKERECGETVAHPVLFVPRQDRWNPFHVGEDLVTTFLALTLFSRHAAAPSSPSSNLWTSLSTAYAKYASSSSSDEFRALRSQLADELREAEGLQLIFQDDHLPTESLFAPLYDRMGAFLPWRTGAEALGEGGPTCFTTAFHSVGAGASLLSATGVGKEYTCASELVWGASLWLRWVWGLEGVPGGDEGGEVFKRHLEGEVERRAPLPRGARDPVQVLFLSREKFDAFTRHRKQRLTGWQEVRHITNEHALVDGLRKGLAGLCRVSTAEGGAAHTAGAHECAYTDADALPTAWGVRMHAREARALGLQSNSGSGSPSTAAHGDAGAAPEAPAAQGRRAAWANGTSSSNANANAIATHGHAKRAASGARALRFATLDPTTAALAAQLGAAGRADVVVSVHAGALGLTLFMPTGRASVVELVPSGAQGNHHFHNMAHMMGMEYVRVDVGKTVDVSAVVAQVRRVVEARLAA</sequence>
<evidence type="ECO:0000256" key="2">
    <source>
        <dbReference type="SAM" id="Phobius"/>
    </source>
</evidence>
<feature type="transmembrane region" description="Helical" evidence="2">
    <location>
        <begin position="40"/>
        <end position="59"/>
    </location>
</feature>
<feature type="region of interest" description="Disordered" evidence="1">
    <location>
        <begin position="535"/>
        <end position="572"/>
    </location>
</feature>
<dbReference type="PANTHER" id="PTHR20961">
    <property type="entry name" value="GLYCOSYLTRANSFERASE"/>
    <property type="match status" value="1"/>
</dbReference>
<proteinExistence type="predicted"/>
<evidence type="ECO:0000313" key="3">
    <source>
        <dbReference type="EMBL" id="KAJ7723312.1"/>
    </source>
</evidence>
<dbReference type="Proteomes" id="UP001215280">
    <property type="component" value="Unassembled WGS sequence"/>
</dbReference>
<evidence type="ECO:0008006" key="5">
    <source>
        <dbReference type="Google" id="ProtNLM"/>
    </source>
</evidence>